<gene>
    <name evidence="1" type="ORF">ACFQJ9_17135</name>
</gene>
<dbReference type="AlphaFoldDB" id="A0ABD5Z7G6"/>
<proteinExistence type="predicted"/>
<dbReference type="EMBL" id="JBHTAR010000011">
    <property type="protein sequence ID" value="MFC7201111.1"/>
    <property type="molecule type" value="Genomic_DNA"/>
</dbReference>
<comment type="caution">
    <text evidence="1">The sequence shown here is derived from an EMBL/GenBank/DDBJ whole genome shotgun (WGS) entry which is preliminary data.</text>
</comment>
<organism evidence="1 2">
    <name type="scientific">Halospeciosus flavus</name>
    <dbReference type="NCBI Taxonomy" id="3032283"/>
    <lineage>
        <taxon>Archaea</taxon>
        <taxon>Methanobacteriati</taxon>
        <taxon>Methanobacteriota</taxon>
        <taxon>Stenosarchaea group</taxon>
        <taxon>Halobacteria</taxon>
        <taxon>Halobacteriales</taxon>
        <taxon>Halobacteriaceae</taxon>
        <taxon>Halospeciosus</taxon>
    </lineage>
</organism>
<evidence type="ECO:0000313" key="1">
    <source>
        <dbReference type="EMBL" id="MFC7201111.1"/>
    </source>
</evidence>
<dbReference type="Proteomes" id="UP001596447">
    <property type="component" value="Unassembled WGS sequence"/>
</dbReference>
<accession>A0ABD5Z7G6</accession>
<evidence type="ECO:0008006" key="3">
    <source>
        <dbReference type="Google" id="ProtNLM"/>
    </source>
</evidence>
<evidence type="ECO:0000313" key="2">
    <source>
        <dbReference type="Proteomes" id="UP001596447"/>
    </source>
</evidence>
<keyword evidence="2" id="KW-1185">Reference proteome</keyword>
<name>A0ABD5Z7G6_9EURY</name>
<protein>
    <recommendedName>
        <fullName evidence="3">Transcriptional regulator</fullName>
    </recommendedName>
</protein>
<reference evidence="1 2" key="1">
    <citation type="journal article" date="2019" name="Int. J. Syst. Evol. Microbiol.">
        <title>The Global Catalogue of Microorganisms (GCM) 10K type strain sequencing project: providing services to taxonomists for standard genome sequencing and annotation.</title>
        <authorList>
            <consortium name="The Broad Institute Genomics Platform"/>
            <consortium name="The Broad Institute Genome Sequencing Center for Infectious Disease"/>
            <person name="Wu L."/>
            <person name="Ma J."/>
        </authorList>
    </citation>
    <scope>NUCLEOTIDE SEQUENCE [LARGE SCALE GENOMIC DNA]</scope>
    <source>
        <strain evidence="1 2">XZGYJ-43</strain>
    </source>
</reference>
<sequence length="104" mass="11679">MPTYTVEADSLEDIADDLADLGVAGAEERRFGDLTRTFARLLDGVREAHERTDGEGNQQSKIAEYAGLADEFDSERIGAMLDVLSYFGHVEKVDRRYRLGEHEQ</sequence>
<dbReference type="RefSeq" id="WP_279527870.1">
    <property type="nucleotide sequence ID" value="NZ_CP122312.1"/>
</dbReference>